<keyword evidence="2" id="KW-0479">Metal-binding</keyword>
<keyword evidence="5" id="KW-1185">Reference proteome</keyword>
<dbReference type="InterPro" id="IPR036291">
    <property type="entry name" value="NAD(P)-bd_dom_sf"/>
</dbReference>
<dbReference type="OrthoDB" id="411064at2759"/>
<dbReference type="Gene3D" id="3.40.50.720">
    <property type="entry name" value="NAD(P)-binding Rossmann-like Domain"/>
    <property type="match status" value="1"/>
</dbReference>
<proteinExistence type="inferred from homology"/>
<dbReference type="SUPFAM" id="SSF56529">
    <property type="entry name" value="FAH"/>
    <property type="match status" value="1"/>
</dbReference>
<sequence>MVAPKWKRLVRFIAEDDWREYIGEPVDETVDVGAALAASTPVPVRVFSGTSALDASAEPTQRVLNIQKLLPPLTRKEIGTIRCIGLNYRKHAKEMNLELPEYPTLFFKPASCLNASNAPLVIPHQATDAQADYEAELAVVIGRDARNVSVEDAMDYVLGYMCSNDVTGRKHQFAGAQWGFGKGFDGFAPMGPCLVSTSSIPDPSVIELKTVLNGEVMQEGRGDDMIFSIAEIVAYLSQGTTLEAGTVIMTGTPHGIGVSRTPPVFLAPGDDLRIVMSHGLGSLVNKVMYEEKPQKPTNGVNGVKAVNGVNGVTEVKVNGVFTFVCENDIAQSIRGERTGATGYIGGDFLYAAYHAHPEWSFSALVRNQEKAAILRDAFPNIRPVLGDLDSTDVLREEASAADIVLHFADCDHEESARAFIEGLKLHSAERPGWYIHTSGTGILTVEDGRAKTCGTHRRTKVYDDWDGVSELLNLPDDAFHRNVDKIVTDTIALPSKNFKTAIVCPCCIHGPGRGPGNTKSVQVYTLATTVLKRGQGVRIGDGENIWHQVHIQDLSNLYLALAEAAVSGGGKATWDDEGYYLAENGSFSWGDVERAVAQAAFEKGLIKTSELDVLDWDGTDKVDPASPYKWGSNSRGLATRARKCLGWKPVQPKLMDLIGDIVELQAKDLK</sequence>
<comment type="caution">
    <text evidence="4">The sequence shown here is derived from an EMBL/GenBank/DDBJ whole genome shotgun (WGS) entry which is preliminary data.</text>
</comment>
<dbReference type="GO" id="GO:0018773">
    <property type="term" value="F:acetylpyruvate hydrolase activity"/>
    <property type="evidence" value="ECO:0007669"/>
    <property type="project" value="TreeGrafter"/>
</dbReference>
<evidence type="ECO:0000259" key="3">
    <source>
        <dbReference type="Pfam" id="PF01557"/>
    </source>
</evidence>
<dbReference type="GO" id="GO:0046872">
    <property type="term" value="F:metal ion binding"/>
    <property type="evidence" value="ECO:0007669"/>
    <property type="project" value="UniProtKB-KW"/>
</dbReference>
<dbReference type="Gene3D" id="3.90.850.10">
    <property type="entry name" value="Fumarylacetoacetase-like, C-terminal domain"/>
    <property type="match status" value="1"/>
</dbReference>
<protein>
    <submittedName>
        <fullName evidence="4">Fumarylacetoacetate hydrolase</fullName>
    </submittedName>
</protein>
<dbReference type="SUPFAM" id="SSF51735">
    <property type="entry name" value="NAD(P)-binding Rossmann-fold domains"/>
    <property type="match status" value="1"/>
</dbReference>
<dbReference type="GO" id="GO:0050163">
    <property type="term" value="F:oxaloacetate tautomerase activity"/>
    <property type="evidence" value="ECO:0007669"/>
    <property type="project" value="UniProtKB-ARBA"/>
</dbReference>
<evidence type="ECO:0000313" key="5">
    <source>
        <dbReference type="Proteomes" id="UP000434172"/>
    </source>
</evidence>
<dbReference type="PANTHER" id="PTHR11820">
    <property type="entry name" value="ACYLPYRUVASE"/>
    <property type="match status" value="1"/>
</dbReference>
<accession>A0A8H3W9T3</accession>
<name>A0A8H3W9T3_9PEZI</name>
<dbReference type="Proteomes" id="UP000434172">
    <property type="component" value="Unassembled WGS sequence"/>
</dbReference>
<dbReference type="EMBL" id="WOWK01000055">
    <property type="protein sequence ID" value="KAF0323134.1"/>
    <property type="molecule type" value="Genomic_DNA"/>
</dbReference>
<feature type="domain" description="Fumarylacetoacetase-like C-terminal" evidence="3">
    <location>
        <begin position="80"/>
        <end position="287"/>
    </location>
</feature>
<reference evidence="4 5" key="1">
    <citation type="submission" date="2019-12" db="EMBL/GenBank/DDBJ databases">
        <title>A genome sequence resource for the geographically widespread anthracnose pathogen Colletotrichum asianum.</title>
        <authorList>
            <person name="Meng Y."/>
        </authorList>
    </citation>
    <scope>NUCLEOTIDE SEQUENCE [LARGE SCALE GENOMIC DNA]</scope>
    <source>
        <strain evidence="4 5">ICMP 18580</strain>
    </source>
</reference>
<dbReference type="PANTHER" id="PTHR11820:SF7">
    <property type="entry name" value="ACYLPYRUVASE FAHD1, MITOCHONDRIAL"/>
    <property type="match status" value="1"/>
</dbReference>
<gene>
    <name evidence="4" type="ORF">GQ607_009678</name>
</gene>
<dbReference type="InterPro" id="IPR036663">
    <property type="entry name" value="Fumarylacetoacetase_C_sf"/>
</dbReference>
<dbReference type="Pfam" id="PF01557">
    <property type="entry name" value="FAA_hydrolase"/>
    <property type="match status" value="1"/>
</dbReference>
<dbReference type="InterPro" id="IPR011234">
    <property type="entry name" value="Fumarylacetoacetase-like_C"/>
</dbReference>
<comment type="similarity">
    <text evidence="1">Belongs to the FAH family.</text>
</comment>
<dbReference type="GO" id="GO:0006107">
    <property type="term" value="P:oxaloacetate metabolic process"/>
    <property type="evidence" value="ECO:0007669"/>
    <property type="project" value="UniProtKB-ARBA"/>
</dbReference>
<evidence type="ECO:0000313" key="4">
    <source>
        <dbReference type="EMBL" id="KAF0323134.1"/>
    </source>
</evidence>
<evidence type="ECO:0000256" key="1">
    <source>
        <dbReference type="ARBA" id="ARBA00010211"/>
    </source>
</evidence>
<dbReference type="FunFam" id="3.90.850.10:FF:000002">
    <property type="entry name" value="2-hydroxyhepta-2,4-diene-1,7-dioate isomerase"/>
    <property type="match status" value="1"/>
</dbReference>
<dbReference type="AlphaFoldDB" id="A0A8H3W9T3"/>
<evidence type="ECO:0000256" key="2">
    <source>
        <dbReference type="ARBA" id="ARBA00022723"/>
    </source>
</evidence>
<keyword evidence="4" id="KW-0378">Hydrolase</keyword>
<organism evidence="4 5">
    <name type="scientific">Colletotrichum asianum</name>
    <dbReference type="NCBI Taxonomy" id="702518"/>
    <lineage>
        <taxon>Eukaryota</taxon>
        <taxon>Fungi</taxon>
        <taxon>Dikarya</taxon>
        <taxon>Ascomycota</taxon>
        <taxon>Pezizomycotina</taxon>
        <taxon>Sordariomycetes</taxon>
        <taxon>Hypocreomycetidae</taxon>
        <taxon>Glomerellales</taxon>
        <taxon>Glomerellaceae</taxon>
        <taxon>Colletotrichum</taxon>
        <taxon>Colletotrichum gloeosporioides species complex</taxon>
    </lineage>
</organism>